<dbReference type="EMBL" id="JAABFR010001166">
    <property type="protein sequence ID" value="MBD4337238.1"/>
    <property type="molecule type" value="Genomic_DNA"/>
</dbReference>
<accession>A0A8I0HBC4</accession>
<sequence>LEYYDLVLGNDLSVYPSYYEPWGYTPLESVAFHVPTITTDLAGFGLWVNSLKGRYCELKDGVKVIHRSDYNYSEVAD</sequence>
<gene>
    <name evidence="3" type="ORF">GUH15_14470</name>
</gene>
<evidence type="ECO:0000313" key="3">
    <source>
        <dbReference type="EMBL" id="MBD4337238.1"/>
    </source>
</evidence>
<evidence type="ECO:0000313" key="4">
    <source>
        <dbReference type="Proteomes" id="UP000653002"/>
    </source>
</evidence>
<dbReference type="GO" id="GO:0005978">
    <property type="term" value="P:glycogen biosynthetic process"/>
    <property type="evidence" value="ECO:0007669"/>
    <property type="project" value="InterPro"/>
</dbReference>
<feature type="non-terminal residue" evidence="3">
    <location>
        <position position="77"/>
    </location>
</feature>
<dbReference type="Proteomes" id="UP000653002">
    <property type="component" value="Unassembled WGS sequence"/>
</dbReference>
<dbReference type="PANTHER" id="PTHR10176:SF3">
    <property type="entry name" value="GLYCOGEN [STARCH] SYNTHASE"/>
    <property type="match status" value="1"/>
</dbReference>
<evidence type="ECO:0000256" key="1">
    <source>
        <dbReference type="ARBA" id="ARBA00022676"/>
    </source>
</evidence>
<dbReference type="GO" id="GO:0004373">
    <property type="term" value="F:alpha-1,4-glucan glucosyltransferase (UDP-glucose donor) activity"/>
    <property type="evidence" value="ECO:0007669"/>
    <property type="project" value="InterPro"/>
</dbReference>
<reference evidence="3" key="1">
    <citation type="submission" date="2020-01" db="EMBL/GenBank/DDBJ databases">
        <authorList>
            <person name="Richard D."/>
        </authorList>
    </citation>
    <scope>NUCLEOTIDE SEQUENCE</scope>
    <source>
        <strain evidence="3">JP541</strain>
    </source>
</reference>
<name>A0A8I0HBC4_XANCI</name>
<feature type="non-terminal residue" evidence="3">
    <location>
        <position position="1"/>
    </location>
</feature>
<keyword evidence="1" id="KW-0328">Glycosyltransferase</keyword>
<keyword evidence="2 3" id="KW-0808">Transferase</keyword>
<dbReference type="GO" id="GO:0005737">
    <property type="term" value="C:cytoplasm"/>
    <property type="evidence" value="ECO:0007669"/>
    <property type="project" value="TreeGrafter"/>
</dbReference>
<evidence type="ECO:0000256" key="2">
    <source>
        <dbReference type="ARBA" id="ARBA00022679"/>
    </source>
</evidence>
<dbReference type="InterPro" id="IPR008631">
    <property type="entry name" value="Glycogen_synth"/>
</dbReference>
<protein>
    <submittedName>
        <fullName evidence="3">Glycosyltransferase</fullName>
    </submittedName>
</protein>
<dbReference type="Pfam" id="PF05693">
    <property type="entry name" value="Glycogen_syn"/>
    <property type="match status" value="1"/>
</dbReference>
<organism evidence="3 4">
    <name type="scientific">Xanthomonas citri pv. citri</name>
    <dbReference type="NCBI Taxonomy" id="611301"/>
    <lineage>
        <taxon>Bacteria</taxon>
        <taxon>Pseudomonadati</taxon>
        <taxon>Pseudomonadota</taxon>
        <taxon>Gammaproteobacteria</taxon>
        <taxon>Lysobacterales</taxon>
        <taxon>Lysobacteraceae</taxon>
        <taxon>Xanthomonas</taxon>
    </lineage>
</organism>
<dbReference type="SUPFAM" id="SSF53756">
    <property type="entry name" value="UDP-Glycosyltransferase/glycogen phosphorylase"/>
    <property type="match status" value="1"/>
</dbReference>
<comment type="caution">
    <text evidence="3">The sequence shown here is derived from an EMBL/GenBank/DDBJ whole genome shotgun (WGS) entry which is preliminary data.</text>
</comment>
<proteinExistence type="predicted"/>
<dbReference type="PANTHER" id="PTHR10176">
    <property type="entry name" value="GLYCOGEN SYNTHASE"/>
    <property type="match status" value="1"/>
</dbReference>
<dbReference type="AlphaFoldDB" id="A0A8I0HBC4"/>
<dbReference type="Gene3D" id="3.40.50.2000">
    <property type="entry name" value="Glycogen Phosphorylase B"/>
    <property type="match status" value="1"/>
</dbReference>